<keyword evidence="8" id="KW-0560">Oxidoreductase</keyword>
<dbReference type="PANTHER" id="PTHR43550">
    <property type="entry name" value="3-KETODIHYDROSPHINGOSINE REDUCTASE"/>
    <property type="match status" value="1"/>
</dbReference>
<keyword evidence="9" id="KW-0443">Lipid metabolism</keyword>
<evidence type="ECO:0000256" key="13">
    <source>
        <dbReference type="ARBA" id="ARBA00032891"/>
    </source>
</evidence>
<keyword evidence="16" id="KW-1133">Transmembrane helix</keyword>
<dbReference type="PRINTS" id="PR00081">
    <property type="entry name" value="GDHRDH"/>
</dbReference>
<evidence type="ECO:0000313" key="18">
    <source>
        <dbReference type="Proteomes" id="UP001306508"/>
    </source>
</evidence>
<keyword evidence="16" id="KW-0472">Membrane</keyword>
<dbReference type="InterPro" id="IPR045022">
    <property type="entry name" value="KDSR-like"/>
</dbReference>
<dbReference type="CDD" id="cd08939">
    <property type="entry name" value="KDSR-like_SDR_c"/>
    <property type="match status" value="1"/>
</dbReference>
<dbReference type="GO" id="GO:0030148">
    <property type="term" value="P:sphingolipid biosynthetic process"/>
    <property type="evidence" value="ECO:0007669"/>
    <property type="project" value="InterPro"/>
</dbReference>
<evidence type="ECO:0000256" key="1">
    <source>
        <dbReference type="ARBA" id="ARBA00004240"/>
    </source>
</evidence>
<dbReference type="GO" id="GO:0005789">
    <property type="term" value="C:endoplasmic reticulum membrane"/>
    <property type="evidence" value="ECO:0007669"/>
    <property type="project" value="TreeGrafter"/>
</dbReference>
<dbReference type="Proteomes" id="UP001306508">
    <property type="component" value="Unassembled WGS sequence"/>
</dbReference>
<comment type="function">
    <text evidence="14">Catalyzes the reduction of 3'-oxosphinganine (3-ketodihydrosphingosine/KDS) to sphinganine (dihydrosphingosine/DHS), the second step of de novo sphingolipid biosynthesis.</text>
</comment>
<evidence type="ECO:0000256" key="5">
    <source>
        <dbReference type="ARBA" id="ARBA00022824"/>
    </source>
</evidence>
<sequence length="367" mass="42048">MKFSGHFPLEDQVVLITGGSQGLGKQFAYKYFNETERTKIILVSRSDNKLYNVVRDIESNQTKPQAEINNNEPICLLNEYPDDLFLNRRIFYLPCDLSDFKEVDKLFGTLLEHRLYPTVILNCVGGSIPKHFKDLTPEELELGIDQNYKSVLTLSHTLLNKFNQLSNSHKSFSNSTSSSSTTTVAKTAEVTYKCHLVLFSSEVCFFPFIGYSQYAPLKVAMKSLINILRQELCSSEYNDNIKLSCVYPGNFKSEGFELEELTKPKITKIIEGPSYPISCIECCNKIVYWLDMGYNDVTTDFIGWVLMSVDMGLNKNNNKSFLYWLQLLIGGLANLLIVPIYMIICQWQIKSYFKESNKNGDDRQKQE</sequence>
<comment type="subcellular location">
    <subcellularLocation>
        <location evidence="1">Endoplasmic reticulum</location>
    </subcellularLocation>
</comment>
<evidence type="ECO:0000256" key="10">
    <source>
        <dbReference type="ARBA" id="ARBA00026112"/>
    </source>
</evidence>
<evidence type="ECO:0000256" key="12">
    <source>
        <dbReference type="ARBA" id="ARBA00029797"/>
    </source>
</evidence>
<name>A0AAN7WII9_9SACH</name>
<comment type="pathway">
    <text evidence="2">Lipid metabolism; sphingolipid metabolism.</text>
</comment>
<dbReference type="SUPFAM" id="SSF51735">
    <property type="entry name" value="NAD(P)-binding Rossmann-fold domains"/>
    <property type="match status" value="1"/>
</dbReference>
<evidence type="ECO:0000256" key="2">
    <source>
        <dbReference type="ARBA" id="ARBA00004760"/>
    </source>
</evidence>
<evidence type="ECO:0000256" key="6">
    <source>
        <dbReference type="ARBA" id="ARBA00022857"/>
    </source>
</evidence>
<proteinExistence type="inferred from homology"/>
<reference evidence="18" key="1">
    <citation type="submission" date="2023-07" db="EMBL/GenBank/DDBJ databases">
        <title>A draft genome of Kazachstania heterogenica Y-27499.</title>
        <authorList>
            <person name="Donic C."/>
            <person name="Kralova J.S."/>
            <person name="Fidel L."/>
            <person name="Ben-Dor S."/>
            <person name="Jung S."/>
        </authorList>
    </citation>
    <scope>NUCLEOTIDE SEQUENCE [LARGE SCALE GENOMIC DNA]</scope>
    <source>
        <strain evidence="18">Y27499</strain>
    </source>
</reference>
<dbReference type="InterPro" id="IPR002347">
    <property type="entry name" value="SDR_fam"/>
</dbReference>
<protein>
    <recommendedName>
        <fullName evidence="11">3-ketodihydrosphingosine reductase TSC10</fullName>
        <ecNumber evidence="10">1.1.1.102</ecNumber>
    </recommendedName>
    <alternativeName>
        <fullName evidence="13">3-dehydrosphinganine reductase</fullName>
    </alternativeName>
    <alternativeName>
        <fullName evidence="12">KDS reductase</fullName>
    </alternativeName>
</protein>
<feature type="transmembrane region" description="Helical" evidence="16">
    <location>
        <begin position="321"/>
        <end position="344"/>
    </location>
</feature>
<evidence type="ECO:0000256" key="11">
    <source>
        <dbReference type="ARBA" id="ARBA00026241"/>
    </source>
</evidence>
<accession>A0AAN7WII9</accession>
<dbReference type="EMBL" id="JAWIZZ010000040">
    <property type="protein sequence ID" value="KAK5780755.1"/>
    <property type="molecule type" value="Genomic_DNA"/>
</dbReference>
<organism evidence="17 18">
    <name type="scientific">Arxiozyma heterogenica</name>
    <dbReference type="NCBI Taxonomy" id="278026"/>
    <lineage>
        <taxon>Eukaryota</taxon>
        <taxon>Fungi</taxon>
        <taxon>Dikarya</taxon>
        <taxon>Ascomycota</taxon>
        <taxon>Saccharomycotina</taxon>
        <taxon>Saccharomycetes</taxon>
        <taxon>Saccharomycetales</taxon>
        <taxon>Saccharomycetaceae</taxon>
        <taxon>Arxiozyma</taxon>
    </lineage>
</organism>
<comment type="similarity">
    <text evidence="4">Belongs to the short-chain dehydrogenases/reductases (SDR) family.</text>
</comment>
<gene>
    <name evidence="17" type="ORF">RI543_001877</name>
</gene>
<dbReference type="EC" id="1.1.1.102" evidence="10"/>
<dbReference type="Gene3D" id="3.40.50.720">
    <property type="entry name" value="NAD(P)-binding Rossmann-like Domain"/>
    <property type="match status" value="1"/>
</dbReference>
<evidence type="ECO:0000256" key="3">
    <source>
        <dbReference type="ARBA" id="ARBA00004991"/>
    </source>
</evidence>
<comment type="catalytic activity">
    <reaction evidence="15">
        <text>sphinganine + NADP(+) = 3-oxosphinganine + NADPH + H(+)</text>
        <dbReference type="Rhea" id="RHEA:22640"/>
        <dbReference type="ChEBI" id="CHEBI:15378"/>
        <dbReference type="ChEBI" id="CHEBI:57783"/>
        <dbReference type="ChEBI" id="CHEBI:57817"/>
        <dbReference type="ChEBI" id="CHEBI:58299"/>
        <dbReference type="ChEBI" id="CHEBI:58349"/>
        <dbReference type="EC" id="1.1.1.102"/>
    </reaction>
    <physiologicalReaction direction="right-to-left" evidence="15">
        <dbReference type="Rhea" id="RHEA:22642"/>
    </physiologicalReaction>
</comment>
<dbReference type="PANTHER" id="PTHR43550:SF3">
    <property type="entry name" value="3-KETODIHYDROSPHINGOSINE REDUCTASE"/>
    <property type="match status" value="1"/>
</dbReference>
<evidence type="ECO:0000256" key="7">
    <source>
        <dbReference type="ARBA" id="ARBA00022919"/>
    </source>
</evidence>
<keyword evidence="18" id="KW-1185">Reference proteome</keyword>
<evidence type="ECO:0000256" key="8">
    <source>
        <dbReference type="ARBA" id="ARBA00023002"/>
    </source>
</evidence>
<evidence type="ECO:0000256" key="4">
    <source>
        <dbReference type="ARBA" id="ARBA00006484"/>
    </source>
</evidence>
<dbReference type="GO" id="GO:0047560">
    <property type="term" value="F:3-dehydrosphinganine reductase activity"/>
    <property type="evidence" value="ECO:0007669"/>
    <property type="project" value="UniProtKB-EC"/>
</dbReference>
<dbReference type="Pfam" id="PF00106">
    <property type="entry name" value="adh_short"/>
    <property type="match status" value="1"/>
</dbReference>
<evidence type="ECO:0000313" key="17">
    <source>
        <dbReference type="EMBL" id="KAK5780755.1"/>
    </source>
</evidence>
<keyword evidence="6" id="KW-0521">NADP</keyword>
<evidence type="ECO:0000256" key="16">
    <source>
        <dbReference type="SAM" id="Phobius"/>
    </source>
</evidence>
<comment type="pathway">
    <text evidence="3">Sphingolipid metabolism.</text>
</comment>
<dbReference type="InterPro" id="IPR036291">
    <property type="entry name" value="NAD(P)-bd_dom_sf"/>
</dbReference>
<comment type="caution">
    <text evidence="17">The sequence shown here is derived from an EMBL/GenBank/DDBJ whole genome shotgun (WGS) entry which is preliminary data.</text>
</comment>
<dbReference type="AlphaFoldDB" id="A0AAN7WII9"/>
<keyword evidence="5" id="KW-0256">Endoplasmic reticulum</keyword>
<dbReference type="GO" id="GO:0006666">
    <property type="term" value="P:3-keto-sphinganine metabolic process"/>
    <property type="evidence" value="ECO:0007669"/>
    <property type="project" value="InterPro"/>
</dbReference>
<keyword evidence="7" id="KW-0746">Sphingolipid metabolism</keyword>
<keyword evidence="16" id="KW-0812">Transmembrane</keyword>
<evidence type="ECO:0000256" key="14">
    <source>
        <dbReference type="ARBA" id="ARBA00044737"/>
    </source>
</evidence>
<evidence type="ECO:0000256" key="9">
    <source>
        <dbReference type="ARBA" id="ARBA00023098"/>
    </source>
</evidence>
<evidence type="ECO:0000256" key="15">
    <source>
        <dbReference type="ARBA" id="ARBA00048930"/>
    </source>
</evidence>